<feature type="region of interest" description="Disordered" evidence="1">
    <location>
        <begin position="241"/>
        <end position="265"/>
    </location>
</feature>
<dbReference type="EMBL" id="PDKV01000005">
    <property type="protein sequence ID" value="PIB79889.1"/>
    <property type="molecule type" value="Genomic_DNA"/>
</dbReference>
<feature type="compositionally biased region" description="Acidic residues" evidence="1">
    <location>
        <begin position="458"/>
        <end position="467"/>
    </location>
</feature>
<keyword evidence="5" id="KW-1185">Reference proteome</keyword>
<dbReference type="AlphaFoldDB" id="A0A1X1RLY8"/>
<reference evidence="3 5" key="1">
    <citation type="submission" date="2016-01" db="EMBL/GenBank/DDBJ databases">
        <title>The new phylogeny of the genus Mycobacterium.</title>
        <authorList>
            <person name="Tarcisio F."/>
            <person name="Conor M."/>
            <person name="Antonella G."/>
            <person name="Elisabetta G."/>
            <person name="Giulia F.S."/>
            <person name="Sara T."/>
            <person name="Anna F."/>
            <person name="Clotilde B."/>
            <person name="Roberto B."/>
            <person name="Veronica D.S."/>
            <person name="Fabio R."/>
            <person name="Monica P."/>
            <person name="Olivier J."/>
            <person name="Enrico T."/>
            <person name="Nicola S."/>
        </authorList>
    </citation>
    <scope>NUCLEOTIDE SEQUENCE [LARGE SCALE GENOMIC DNA]</scope>
    <source>
        <strain evidence="3 5">DSM 44243</strain>
    </source>
</reference>
<evidence type="ECO:0000313" key="6">
    <source>
        <dbReference type="Proteomes" id="UP000230971"/>
    </source>
</evidence>
<dbReference type="RefSeq" id="WP_062540096.1">
    <property type="nucleotide sequence ID" value="NZ_BBUN01000169.1"/>
</dbReference>
<evidence type="ECO:0000313" key="4">
    <source>
        <dbReference type="EMBL" id="PIB79889.1"/>
    </source>
</evidence>
<organism evidence="3 5">
    <name type="scientific">Mycobacterium celatum</name>
    <dbReference type="NCBI Taxonomy" id="28045"/>
    <lineage>
        <taxon>Bacteria</taxon>
        <taxon>Bacillati</taxon>
        <taxon>Actinomycetota</taxon>
        <taxon>Actinomycetes</taxon>
        <taxon>Mycobacteriales</taxon>
        <taxon>Mycobacteriaceae</taxon>
        <taxon>Mycobacterium</taxon>
    </lineage>
</organism>
<reference evidence="4 6" key="2">
    <citation type="journal article" date="2017" name="Infect. Genet. Evol.">
        <title>The new phylogeny of the genus Mycobacterium: The old and the news.</title>
        <authorList>
            <person name="Tortoli E."/>
            <person name="Fedrizzi T."/>
            <person name="Meehan C.J."/>
            <person name="Trovato A."/>
            <person name="Grottola A."/>
            <person name="Giacobazzi E."/>
            <person name="Serpini G.F."/>
            <person name="Tagliazucchi S."/>
            <person name="Fabio A."/>
            <person name="Bettua C."/>
            <person name="Bertorelli R."/>
            <person name="Frascaro F."/>
            <person name="De Sanctis V."/>
            <person name="Pecorari M."/>
            <person name="Jousson O."/>
            <person name="Segata N."/>
            <person name="Cirillo D.M."/>
        </authorList>
    </citation>
    <scope>NUCLEOTIDE SEQUENCE [LARGE SCALE GENOMIC DNA]</scope>
    <source>
        <strain evidence="4 6">NCTC 12882</strain>
    </source>
</reference>
<evidence type="ECO:0000256" key="1">
    <source>
        <dbReference type="SAM" id="MobiDB-lite"/>
    </source>
</evidence>
<keyword evidence="4" id="KW-0378">Hydrolase</keyword>
<evidence type="ECO:0000313" key="5">
    <source>
        <dbReference type="Proteomes" id="UP000193907"/>
    </source>
</evidence>
<dbReference type="GO" id="GO:0004519">
    <property type="term" value="F:endonuclease activity"/>
    <property type="evidence" value="ECO:0007669"/>
    <property type="project" value="UniProtKB-KW"/>
</dbReference>
<gene>
    <name evidence="3" type="ORF">AWB95_18570</name>
    <name evidence="4" type="ORF">CQY23_06405</name>
</gene>
<dbReference type="Pfam" id="PF02720">
    <property type="entry name" value="DUF222"/>
    <property type="match status" value="1"/>
</dbReference>
<dbReference type="OrthoDB" id="4419061at2"/>
<protein>
    <submittedName>
        <fullName evidence="4">HNH endonuclease</fullName>
    </submittedName>
    <submittedName>
        <fullName evidence="3">HNH nuclease</fullName>
    </submittedName>
</protein>
<dbReference type="EMBL" id="LQOM01000040">
    <property type="protein sequence ID" value="ORV09293.1"/>
    <property type="molecule type" value="Genomic_DNA"/>
</dbReference>
<comment type="caution">
    <text evidence="3">The sequence shown here is derived from an EMBL/GenBank/DDBJ whole genome shotgun (WGS) entry which is preliminary data.</text>
</comment>
<dbReference type="STRING" id="28045.AWB95_18570"/>
<keyword evidence="4" id="KW-0255">Endonuclease</keyword>
<feature type="compositionally biased region" description="Basic and acidic residues" evidence="1">
    <location>
        <begin position="256"/>
        <end position="265"/>
    </location>
</feature>
<feature type="region of interest" description="Disordered" evidence="1">
    <location>
        <begin position="437"/>
        <end position="467"/>
    </location>
</feature>
<dbReference type="SMART" id="SM00507">
    <property type="entry name" value="HNHc"/>
    <property type="match status" value="1"/>
</dbReference>
<evidence type="ECO:0000259" key="2">
    <source>
        <dbReference type="SMART" id="SM00507"/>
    </source>
</evidence>
<feature type="domain" description="HNH nuclease" evidence="2">
    <location>
        <begin position="369"/>
        <end position="421"/>
    </location>
</feature>
<keyword evidence="4" id="KW-0540">Nuclease</keyword>
<dbReference type="CDD" id="cd00085">
    <property type="entry name" value="HNHc"/>
    <property type="match status" value="1"/>
</dbReference>
<dbReference type="InterPro" id="IPR003615">
    <property type="entry name" value="HNH_nuc"/>
</dbReference>
<proteinExistence type="predicted"/>
<dbReference type="Proteomes" id="UP000230971">
    <property type="component" value="Unassembled WGS sequence"/>
</dbReference>
<dbReference type="InterPro" id="IPR003870">
    <property type="entry name" value="DUF222"/>
</dbReference>
<accession>A0A1X1RLY8</accession>
<dbReference type="Proteomes" id="UP000193907">
    <property type="component" value="Unassembled WGS sequence"/>
</dbReference>
<sequence>MSSCAQALPADAARAQVRAELELIEAAYGRLRATYTDLVGNAFRVETAERLETLDRLNRGLSYRIFGEIADPADGPDDPALPADVSMRRLLCSRLRITSAEVKRRFRVAARIRPRRSLTGPSLPPELPKLAEAVEQGKVGDDHIAAVLHALDVLPSTVSAVDRDKAERILVRHATKQDAKFVAAAGDRISDYLNPDGNFSDEDRAKRRGLVLGKQGVDGMSRLSGWLDPEARAYVETVTAAMRPGRHLPENGDPPPEQRDDRTPAQRCHDGLKLALRYGISSGELGVHRGVPVTVIVTTKLADLEQAARAAQDPSIPMPPPARTGGNSRLPMRDLIRMAANSIHYLAVFEDHSDRPLYLGRSKRIATLDQRLICYARDGGCTRPDCLESGYHCEVHHAVNWAKGGLTNADSLYFLCAPDHSEATDGHVTTTVTDEGRLAWSDGTGPPRVNRINRPDELLDDDEDPPF</sequence>
<name>A0A1X1RLY8_MYCCE</name>
<evidence type="ECO:0000313" key="3">
    <source>
        <dbReference type="EMBL" id="ORV09293.1"/>
    </source>
</evidence>